<evidence type="ECO:0000256" key="4">
    <source>
        <dbReference type="ARBA" id="ARBA00023033"/>
    </source>
</evidence>
<sequence>MTRVHVVAPTRAPAPVALPDFVTDVRPPARGPEHRATGRAAELGGLSGVLVPFDPGGHDALVLAAAVLRDTRRIGVTVEFSAAVTTPVYAAKLSASLQRYHAGRLAWWLAVDQDPAVARAHGDVLTGPARYERADEFLTIARGVWAGRGYSREGAHFAVLDGGLPDSRVDRPFPRVWLSGTSPDALALSARHADVHVLAPGDDPALVPDGVAAAVRLRFAGDADAFADQLRTYEAHGVTEFVVDPADPVADAYRLAEHVLPRLAKEAGNAG</sequence>
<dbReference type="PANTHER" id="PTHR42847">
    <property type="entry name" value="ALKANESULFONATE MONOOXYGENASE"/>
    <property type="match status" value="1"/>
</dbReference>
<organism evidence="6 7">
    <name type="scientific">Actinomadura rayongensis</name>
    <dbReference type="NCBI Taxonomy" id="1429076"/>
    <lineage>
        <taxon>Bacteria</taxon>
        <taxon>Bacillati</taxon>
        <taxon>Actinomycetota</taxon>
        <taxon>Actinomycetes</taxon>
        <taxon>Streptosporangiales</taxon>
        <taxon>Thermomonosporaceae</taxon>
        <taxon>Actinomadura</taxon>
    </lineage>
</organism>
<dbReference type="InterPro" id="IPR050172">
    <property type="entry name" value="SsuD_RutA_monooxygenase"/>
</dbReference>
<evidence type="ECO:0000256" key="1">
    <source>
        <dbReference type="ARBA" id="ARBA00022630"/>
    </source>
</evidence>
<proteinExistence type="predicted"/>
<name>A0A6I4WCE6_9ACTN</name>
<dbReference type="RefSeq" id="WP_161102654.1">
    <property type="nucleotide sequence ID" value="NZ_JBHLYI010000013.1"/>
</dbReference>
<reference evidence="6 7" key="1">
    <citation type="submission" date="2019-12" db="EMBL/GenBank/DDBJ databases">
        <title>Nocardia macrotermitis sp. nov. and Nocardia aurantia sp. nov., isolated from the gut of the fungus growing-termite Macrotermes natalensis.</title>
        <authorList>
            <person name="Christine B."/>
            <person name="Rene B."/>
        </authorList>
    </citation>
    <scope>NUCLEOTIDE SEQUENCE [LARGE SCALE GENOMIC DNA]</scope>
    <source>
        <strain evidence="6 7">DSM 102126</strain>
    </source>
</reference>
<dbReference type="GO" id="GO:0046306">
    <property type="term" value="P:alkanesulfonate catabolic process"/>
    <property type="evidence" value="ECO:0007669"/>
    <property type="project" value="TreeGrafter"/>
</dbReference>
<dbReference type="EMBL" id="WUTW01000002">
    <property type="protein sequence ID" value="MXQ64422.1"/>
    <property type="molecule type" value="Genomic_DNA"/>
</dbReference>
<dbReference type="Gene3D" id="3.20.20.30">
    <property type="entry name" value="Luciferase-like domain"/>
    <property type="match status" value="2"/>
</dbReference>
<comment type="caution">
    <text evidence="6">The sequence shown here is derived from an EMBL/GenBank/DDBJ whole genome shotgun (WGS) entry which is preliminary data.</text>
</comment>
<dbReference type="Pfam" id="PF00296">
    <property type="entry name" value="Bac_luciferase"/>
    <property type="match status" value="1"/>
</dbReference>
<dbReference type="InterPro" id="IPR036661">
    <property type="entry name" value="Luciferase-like_sf"/>
</dbReference>
<evidence type="ECO:0000313" key="7">
    <source>
        <dbReference type="Proteomes" id="UP000431901"/>
    </source>
</evidence>
<keyword evidence="2" id="KW-0288">FMN</keyword>
<dbReference type="OrthoDB" id="9814695at2"/>
<feature type="domain" description="Luciferase-like" evidence="5">
    <location>
        <begin position="20"/>
        <end position="205"/>
    </location>
</feature>
<gene>
    <name evidence="6" type="ORF">GQ466_10265</name>
</gene>
<dbReference type="Proteomes" id="UP000431901">
    <property type="component" value="Unassembled WGS sequence"/>
</dbReference>
<dbReference type="InterPro" id="IPR011251">
    <property type="entry name" value="Luciferase-like_dom"/>
</dbReference>
<keyword evidence="7" id="KW-1185">Reference proteome</keyword>
<dbReference type="SUPFAM" id="SSF51679">
    <property type="entry name" value="Bacterial luciferase-like"/>
    <property type="match status" value="1"/>
</dbReference>
<dbReference type="PANTHER" id="PTHR42847:SF4">
    <property type="entry name" value="ALKANESULFONATE MONOOXYGENASE-RELATED"/>
    <property type="match status" value="1"/>
</dbReference>
<evidence type="ECO:0000313" key="6">
    <source>
        <dbReference type="EMBL" id="MXQ64422.1"/>
    </source>
</evidence>
<evidence type="ECO:0000256" key="2">
    <source>
        <dbReference type="ARBA" id="ARBA00022643"/>
    </source>
</evidence>
<accession>A0A6I4WCE6</accession>
<dbReference type="AlphaFoldDB" id="A0A6I4WCE6"/>
<protein>
    <submittedName>
        <fullName evidence="6">LLM class flavin-dependent oxidoreductase</fullName>
    </submittedName>
</protein>
<keyword evidence="3" id="KW-0560">Oxidoreductase</keyword>
<evidence type="ECO:0000256" key="3">
    <source>
        <dbReference type="ARBA" id="ARBA00023002"/>
    </source>
</evidence>
<keyword evidence="4" id="KW-0503">Monooxygenase</keyword>
<dbReference type="GO" id="GO:0008726">
    <property type="term" value="F:alkanesulfonate monooxygenase activity"/>
    <property type="evidence" value="ECO:0007669"/>
    <property type="project" value="TreeGrafter"/>
</dbReference>
<keyword evidence="1" id="KW-0285">Flavoprotein</keyword>
<evidence type="ECO:0000259" key="5">
    <source>
        <dbReference type="Pfam" id="PF00296"/>
    </source>
</evidence>